<keyword evidence="3" id="KW-1185">Reference proteome</keyword>
<reference evidence="2 3" key="1">
    <citation type="journal article" date="2014" name="Science">
        <title>Plant genetics. Early allopolyploid evolution in the post-Neolithic Brassica napus oilseed genome.</title>
        <authorList>
            <person name="Chalhoub B."/>
            <person name="Denoeud F."/>
            <person name="Liu S."/>
            <person name="Parkin I.A."/>
            <person name="Tang H."/>
            <person name="Wang X."/>
            <person name="Chiquet J."/>
            <person name="Belcram H."/>
            <person name="Tong C."/>
            <person name="Samans B."/>
            <person name="Correa M."/>
            <person name="Da Silva C."/>
            <person name="Just J."/>
            <person name="Falentin C."/>
            <person name="Koh C.S."/>
            <person name="Le Clainche I."/>
            <person name="Bernard M."/>
            <person name="Bento P."/>
            <person name="Noel B."/>
            <person name="Labadie K."/>
            <person name="Alberti A."/>
            <person name="Charles M."/>
            <person name="Arnaud D."/>
            <person name="Guo H."/>
            <person name="Daviaud C."/>
            <person name="Alamery S."/>
            <person name="Jabbari K."/>
            <person name="Zhao M."/>
            <person name="Edger P.P."/>
            <person name="Chelaifa H."/>
            <person name="Tack D."/>
            <person name="Lassalle G."/>
            <person name="Mestiri I."/>
            <person name="Schnel N."/>
            <person name="Le Paslier M.C."/>
            <person name="Fan G."/>
            <person name="Renault V."/>
            <person name="Bayer P.E."/>
            <person name="Golicz A.A."/>
            <person name="Manoli S."/>
            <person name="Lee T.H."/>
            <person name="Thi V.H."/>
            <person name="Chalabi S."/>
            <person name="Hu Q."/>
            <person name="Fan C."/>
            <person name="Tollenaere R."/>
            <person name="Lu Y."/>
            <person name="Battail C."/>
            <person name="Shen J."/>
            <person name="Sidebottom C.H."/>
            <person name="Wang X."/>
            <person name="Canaguier A."/>
            <person name="Chauveau A."/>
            <person name="Berard A."/>
            <person name="Deniot G."/>
            <person name="Guan M."/>
            <person name="Liu Z."/>
            <person name="Sun F."/>
            <person name="Lim Y.P."/>
            <person name="Lyons E."/>
            <person name="Town C.D."/>
            <person name="Bancroft I."/>
            <person name="Wang X."/>
            <person name="Meng J."/>
            <person name="Ma J."/>
            <person name="Pires J.C."/>
            <person name="King G.J."/>
            <person name="Brunel D."/>
            <person name="Delourme R."/>
            <person name="Renard M."/>
            <person name="Aury J.M."/>
            <person name="Adams K.L."/>
            <person name="Batley J."/>
            <person name="Snowdon R.J."/>
            <person name="Tost J."/>
            <person name="Edwards D."/>
            <person name="Zhou Y."/>
            <person name="Hua W."/>
            <person name="Sharpe A.G."/>
            <person name="Paterson A.H."/>
            <person name="Guan C."/>
            <person name="Wincker P."/>
        </authorList>
    </citation>
    <scope>NUCLEOTIDE SEQUENCE [LARGE SCALE GENOMIC DNA]</scope>
    <source>
        <strain evidence="3">cv. Darmor-bzh</strain>
    </source>
</reference>
<protein>
    <submittedName>
        <fullName evidence="2">BnaA04g10400D protein</fullName>
    </submittedName>
</protein>
<evidence type="ECO:0000313" key="3">
    <source>
        <dbReference type="Proteomes" id="UP000028999"/>
    </source>
</evidence>
<dbReference type="PaxDb" id="3708-A0A078I0J4"/>
<accession>A0A078I0J4</accession>
<evidence type="ECO:0000313" key="2">
    <source>
        <dbReference type="EMBL" id="CDY42573.1"/>
    </source>
</evidence>
<sequence length="22" mass="2564">MQTIVQLPTNDQKKPKHIKRCG</sequence>
<dbReference type="EMBL" id="LK032529">
    <property type="protein sequence ID" value="CDY42573.1"/>
    <property type="molecule type" value="Genomic_DNA"/>
</dbReference>
<gene>
    <name evidence="2" type="primary">BnaA04g10400D</name>
    <name evidence="2" type="ORF">GSBRNA2T00075069001</name>
</gene>
<dbReference type="AlphaFoldDB" id="A0A078I0J4"/>
<proteinExistence type="predicted"/>
<dbReference type="Proteomes" id="UP000028999">
    <property type="component" value="Unassembled WGS sequence"/>
</dbReference>
<feature type="compositionally biased region" description="Polar residues" evidence="1">
    <location>
        <begin position="1"/>
        <end position="10"/>
    </location>
</feature>
<evidence type="ECO:0000256" key="1">
    <source>
        <dbReference type="SAM" id="MobiDB-lite"/>
    </source>
</evidence>
<name>A0A078I0J4_BRANA</name>
<feature type="region of interest" description="Disordered" evidence="1">
    <location>
        <begin position="1"/>
        <end position="22"/>
    </location>
</feature>
<dbReference type="Gramene" id="CDY42573">
    <property type="protein sequence ID" value="CDY42573"/>
    <property type="gene ID" value="GSBRNA2T00075069001"/>
</dbReference>
<organism evidence="2 3">
    <name type="scientific">Brassica napus</name>
    <name type="common">Rape</name>
    <dbReference type="NCBI Taxonomy" id="3708"/>
    <lineage>
        <taxon>Eukaryota</taxon>
        <taxon>Viridiplantae</taxon>
        <taxon>Streptophyta</taxon>
        <taxon>Embryophyta</taxon>
        <taxon>Tracheophyta</taxon>
        <taxon>Spermatophyta</taxon>
        <taxon>Magnoliopsida</taxon>
        <taxon>eudicotyledons</taxon>
        <taxon>Gunneridae</taxon>
        <taxon>Pentapetalae</taxon>
        <taxon>rosids</taxon>
        <taxon>malvids</taxon>
        <taxon>Brassicales</taxon>
        <taxon>Brassicaceae</taxon>
        <taxon>Brassiceae</taxon>
        <taxon>Brassica</taxon>
    </lineage>
</organism>